<feature type="compositionally biased region" description="Basic residues" evidence="1">
    <location>
        <begin position="481"/>
        <end position="490"/>
    </location>
</feature>
<dbReference type="InterPro" id="IPR012337">
    <property type="entry name" value="RNaseH-like_sf"/>
</dbReference>
<feature type="compositionally biased region" description="Basic and acidic residues" evidence="1">
    <location>
        <begin position="735"/>
        <end position="745"/>
    </location>
</feature>
<dbReference type="AlphaFoldDB" id="A0A699GQB2"/>
<dbReference type="Pfam" id="PF07727">
    <property type="entry name" value="RVT_2"/>
    <property type="match status" value="1"/>
</dbReference>
<protein>
    <recommendedName>
        <fullName evidence="2">Reverse transcriptase Ty1/copia-type domain-containing protein</fullName>
    </recommendedName>
</protein>
<dbReference type="InterPro" id="IPR043502">
    <property type="entry name" value="DNA/RNA_pol_sf"/>
</dbReference>
<dbReference type="SUPFAM" id="SSF56672">
    <property type="entry name" value="DNA/RNA polymerases"/>
    <property type="match status" value="1"/>
</dbReference>
<feature type="region of interest" description="Disordered" evidence="1">
    <location>
        <begin position="709"/>
        <end position="752"/>
    </location>
</feature>
<dbReference type="CDD" id="cd09272">
    <property type="entry name" value="RNase_HI_RT_Ty1"/>
    <property type="match status" value="1"/>
</dbReference>
<dbReference type="Gene3D" id="3.30.420.10">
    <property type="entry name" value="Ribonuclease H-like superfamily/Ribonuclease H"/>
    <property type="match status" value="1"/>
</dbReference>
<feature type="compositionally biased region" description="Polar residues" evidence="1">
    <location>
        <begin position="716"/>
        <end position="734"/>
    </location>
</feature>
<name>A0A699GQB2_TANCI</name>
<evidence type="ECO:0000313" key="3">
    <source>
        <dbReference type="EMBL" id="GEV73349.1"/>
    </source>
</evidence>
<dbReference type="InterPro" id="IPR036397">
    <property type="entry name" value="RNaseH_sf"/>
</dbReference>
<comment type="caution">
    <text evidence="3">The sequence shown here is derived from an EMBL/GenBank/DDBJ whole genome shotgun (WGS) entry which is preliminary data.</text>
</comment>
<feature type="region of interest" description="Disordered" evidence="1">
    <location>
        <begin position="766"/>
        <end position="785"/>
    </location>
</feature>
<accession>A0A699GQB2</accession>
<evidence type="ECO:0000259" key="2">
    <source>
        <dbReference type="Pfam" id="PF07727"/>
    </source>
</evidence>
<sequence>MKGIKREFSVARTLQQNRIAEQKNRTLIEAARTMLADSILPTTFWAEAVNTACNDSLGAGYKLSRVEEKKDAEDPGNKDSEIPINDVGRKSSIKLLDDPNMPDLKDISIFEDLNEDMDVKSAFLYGKIKEEVYVCEPPGFEHPNFPNKVYKVEKVLYGLHQSPRAWKEMCTEFKKIMHKKFQTSSMGKLTFFLGLQVKQKEDGIFISQDKYMNEILNKFGFFDVKTASTPMETHKTLLNDEKGEDVDEHLYRSMIGSLMYLTSSWPDIMFADSPFDLVAYTDSDYARASLDRKSTTGEAEYVATLSCYGQVLWIQNQLLDYGYNCMQTKIHTDNKSTICIVKNPVFHSKTKHIEIRHHFIRDSNEKKLIQMIKIHTNKNVADLLTKAFDVSRFQYLIAVNPTIYTSCVEQFWTTKNAKNINEEAQIHAKVDGKKVVISEASIRRDLQFRYEEAQEALGKDIAILTKPHPTHTITQPSTSKPQKKQNPKKPKREDTEEIQPSDPIINVADEDLPEDTVPTHSNDPPLLRVHILGSGEERLKLNELIELCTKLSDRVLNLETTKTAQVKEIANIKKRVKRLERKKKLRSHGIKRLYKVRLSTRVESSADEEGLDEEDSSKQRRISDIDANQDIYLVNVDRNKDIFSVNDQDDTSMFDADKDLQGKEVVTEEINAASITTLVSVVATTLTFSMDEITLAKVLIAIKTSRPKAKRLVMQEPSQTPTPTPIVSSQQPSKVQDKERDRQEEEANNALIETWEDIQAKKRRKFLTAKRDEEKRKKPPTKAEQRSIMTTYLKNMDGWKPRALKNKSFAEIRELFDKRAGDELEQEIAKKQMLEDENESAELKRCLEIVPDDGDEDIKTKDFIDVVTDYYCCSSSWKRLSVSAASANFEESLNVTFMKSHPPTKLSPLVDDDVGGEEAIKRNTKVVNNNEEDESIEVDKIVNIKESKNHLLDQLIGNLNQRTLRSHAQNHSNFFCFISAIEHKDVKKALKDKSYIVAMQEELNQFVANDVWELVPLPISQSVIGTK</sequence>
<dbReference type="EMBL" id="BKCJ010032531">
    <property type="protein sequence ID" value="GEV73349.1"/>
    <property type="molecule type" value="Genomic_DNA"/>
</dbReference>
<organism evidence="3">
    <name type="scientific">Tanacetum cinerariifolium</name>
    <name type="common">Dalmatian daisy</name>
    <name type="synonym">Chrysanthemum cinerariifolium</name>
    <dbReference type="NCBI Taxonomy" id="118510"/>
    <lineage>
        <taxon>Eukaryota</taxon>
        <taxon>Viridiplantae</taxon>
        <taxon>Streptophyta</taxon>
        <taxon>Embryophyta</taxon>
        <taxon>Tracheophyta</taxon>
        <taxon>Spermatophyta</taxon>
        <taxon>Magnoliopsida</taxon>
        <taxon>eudicotyledons</taxon>
        <taxon>Gunneridae</taxon>
        <taxon>Pentapetalae</taxon>
        <taxon>asterids</taxon>
        <taxon>campanulids</taxon>
        <taxon>Asterales</taxon>
        <taxon>Asteraceae</taxon>
        <taxon>Asteroideae</taxon>
        <taxon>Anthemideae</taxon>
        <taxon>Anthemidinae</taxon>
        <taxon>Tanacetum</taxon>
    </lineage>
</organism>
<dbReference type="PANTHER" id="PTHR11439">
    <property type="entry name" value="GAG-POL-RELATED RETROTRANSPOSON"/>
    <property type="match status" value="1"/>
</dbReference>
<proteinExistence type="predicted"/>
<gene>
    <name evidence="3" type="ORF">Tci_145326</name>
</gene>
<dbReference type="GO" id="GO:0003676">
    <property type="term" value="F:nucleic acid binding"/>
    <property type="evidence" value="ECO:0007669"/>
    <property type="project" value="InterPro"/>
</dbReference>
<evidence type="ECO:0000256" key="1">
    <source>
        <dbReference type="SAM" id="MobiDB-lite"/>
    </source>
</evidence>
<dbReference type="PANTHER" id="PTHR11439:SF495">
    <property type="entry name" value="REVERSE TRANSCRIPTASE, RNA-DEPENDENT DNA POLYMERASE-RELATED"/>
    <property type="match status" value="1"/>
</dbReference>
<feature type="domain" description="Reverse transcriptase Ty1/copia-type" evidence="2">
    <location>
        <begin position="115"/>
        <end position="170"/>
    </location>
</feature>
<feature type="compositionally biased region" description="Basic and acidic residues" evidence="1">
    <location>
        <begin position="769"/>
        <end position="785"/>
    </location>
</feature>
<dbReference type="InterPro" id="IPR013103">
    <property type="entry name" value="RVT_2"/>
</dbReference>
<dbReference type="SUPFAM" id="SSF53098">
    <property type="entry name" value="Ribonuclease H-like"/>
    <property type="match status" value="1"/>
</dbReference>
<reference evidence="3" key="1">
    <citation type="journal article" date="2019" name="Sci. Rep.">
        <title>Draft genome of Tanacetum cinerariifolium, the natural source of mosquito coil.</title>
        <authorList>
            <person name="Yamashiro T."/>
            <person name="Shiraishi A."/>
            <person name="Satake H."/>
            <person name="Nakayama K."/>
        </authorList>
    </citation>
    <scope>NUCLEOTIDE SEQUENCE</scope>
</reference>
<feature type="region of interest" description="Disordered" evidence="1">
    <location>
        <begin position="469"/>
        <end position="506"/>
    </location>
</feature>